<organism evidence="2 3">
    <name type="scientific">Knoellia locipacati</name>
    <dbReference type="NCBI Taxonomy" id="882824"/>
    <lineage>
        <taxon>Bacteria</taxon>
        <taxon>Bacillati</taxon>
        <taxon>Actinomycetota</taxon>
        <taxon>Actinomycetes</taxon>
        <taxon>Micrococcales</taxon>
        <taxon>Intrasporangiaceae</taxon>
        <taxon>Knoellia</taxon>
    </lineage>
</organism>
<reference evidence="2 3" key="1">
    <citation type="submission" date="2019-07" db="EMBL/GenBank/DDBJ databases">
        <title>Whole genome shotgun sequence of Knoellia locipacati NBRC 109775.</title>
        <authorList>
            <person name="Hosoyama A."/>
            <person name="Uohara A."/>
            <person name="Ohji S."/>
            <person name="Ichikawa N."/>
        </authorList>
    </citation>
    <scope>NUCLEOTIDE SEQUENCE [LARGE SCALE GENOMIC DNA]</scope>
    <source>
        <strain evidence="2 3">NBRC 109775</strain>
    </source>
</reference>
<dbReference type="Proteomes" id="UP000321793">
    <property type="component" value="Unassembled WGS sequence"/>
</dbReference>
<dbReference type="RefSeq" id="WP_147064344.1">
    <property type="nucleotide sequence ID" value="NZ_BAABDN010000001.1"/>
</dbReference>
<accession>A0A512T0N9</accession>
<protein>
    <submittedName>
        <fullName evidence="2">Uncharacterized protein</fullName>
    </submittedName>
</protein>
<dbReference type="AlphaFoldDB" id="A0A512T0N9"/>
<comment type="caution">
    <text evidence="2">The sequence shown here is derived from an EMBL/GenBank/DDBJ whole genome shotgun (WGS) entry which is preliminary data.</text>
</comment>
<keyword evidence="3" id="KW-1185">Reference proteome</keyword>
<evidence type="ECO:0000313" key="2">
    <source>
        <dbReference type="EMBL" id="GEQ13798.1"/>
    </source>
</evidence>
<evidence type="ECO:0000313" key="3">
    <source>
        <dbReference type="Proteomes" id="UP000321793"/>
    </source>
</evidence>
<dbReference type="OrthoDB" id="4871155at2"/>
<sequence>MSQHPDSDQQGDQDGTVSEAGSSTLNPETALGGADSVPDTPDVNDPDEGGSTDANVAREESDPA</sequence>
<feature type="compositionally biased region" description="Polar residues" evidence="1">
    <location>
        <begin position="1"/>
        <end position="27"/>
    </location>
</feature>
<proteinExistence type="predicted"/>
<name>A0A512T0N9_9MICO</name>
<feature type="region of interest" description="Disordered" evidence="1">
    <location>
        <begin position="1"/>
        <end position="64"/>
    </location>
</feature>
<dbReference type="EMBL" id="BKBA01000008">
    <property type="protein sequence ID" value="GEQ13798.1"/>
    <property type="molecule type" value="Genomic_DNA"/>
</dbReference>
<gene>
    <name evidence="2" type="ORF">KLO01_18450</name>
</gene>
<evidence type="ECO:0000256" key="1">
    <source>
        <dbReference type="SAM" id="MobiDB-lite"/>
    </source>
</evidence>